<keyword evidence="5" id="KW-1185">Reference proteome</keyword>
<dbReference type="Proteomes" id="UP001501697">
    <property type="component" value="Unassembled WGS sequence"/>
</dbReference>
<keyword evidence="2" id="KW-1133">Transmembrane helix</keyword>
<evidence type="ECO:0000313" key="4">
    <source>
        <dbReference type="EMBL" id="GAA3631197.1"/>
    </source>
</evidence>
<feature type="transmembrane region" description="Helical" evidence="2">
    <location>
        <begin position="57"/>
        <end position="79"/>
    </location>
</feature>
<evidence type="ECO:0000256" key="2">
    <source>
        <dbReference type="SAM" id="Phobius"/>
    </source>
</evidence>
<evidence type="ECO:0000256" key="1">
    <source>
        <dbReference type="SAM" id="MobiDB-lite"/>
    </source>
</evidence>
<feature type="domain" description="DUF1206" evidence="3">
    <location>
        <begin position="228"/>
        <end position="296"/>
    </location>
</feature>
<dbReference type="EMBL" id="BAAAYU010000003">
    <property type="protein sequence ID" value="GAA3631197.1"/>
    <property type="molecule type" value="Genomic_DNA"/>
</dbReference>
<reference evidence="5" key="1">
    <citation type="journal article" date="2019" name="Int. J. Syst. Evol. Microbiol.">
        <title>The Global Catalogue of Microorganisms (GCM) 10K type strain sequencing project: providing services to taxonomists for standard genome sequencing and annotation.</title>
        <authorList>
            <consortium name="The Broad Institute Genomics Platform"/>
            <consortium name="The Broad Institute Genome Sequencing Center for Infectious Disease"/>
            <person name="Wu L."/>
            <person name="Ma J."/>
        </authorList>
    </citation>
    <scope>NUCLEOTIDE SEQUENCE [LARGE SCALE GENOMIC DNA]</scope>
    <source>
        <strain evidence="5">JCM 16544</strain>
    </source>
</reference>
<feature type="transmembrane region" description="Helical" evidence="2">
    <location>
        <begin position="139"/>
        <end position="159"/>
    </location>
</feature>
<feature type="domain" description="DUF1206" evidence="3">
    <location>
        <begin position="55"/>
        <end position="121"/>
    </location>
</feature>
<comment type="caution">
    <text evidence="4">The sequence shown here is derived from an EMBL/GenBank/DDBJ whole genome shotgun (WGS) entry which is preliminary data.</text>
</comment>
<keyword evidence="2" id="KW-0472">Membrane</keyword>
<protein>
    <submittedName>
        <fullName evidence="4">DUF1206 domain-containing protein</fullName>
    </submittedName>
</protein>
<sequence>MERRTANSHCHGRTSRVNTLTGAGPRSYSRDMTTTTRHAAREVGDSKPVRILARAGYAANGVVHILIGVLVLVATIGGAGGEADQNGALKTVADAPGGIFLLWVIAVGVWALALYYITEGIIARGESTAKKWAHRLSDWGRAVVYIALGFIAATIAMGGNPNGDQSTQSFSAQLLSLPGGPLILGAVGLGVVGVGGYFVFKGITQKFKEDLSVPGGTVGKSVTTLGVVGYVAKGIALGIVGILLVVAAVQFDPEKAGGLDQAFQTLLGVPGGPFLAGAVGVGLIAYGVYCFARARYARL</sequence>
<feature type="transmembrane region" description="Helical" evidence="2">
    <location>
        <begin position="99"/>
        <end position="118"/>
    </location>
</feature>
<dbReference type="InterPro" id="IPR009597">
    <property type="entry name" value="DUF1206"/>
</dbReference>
<keyword evidence="2" id="KW-0812">Transmembrane</keyword>
<feature type="domain" description="DUF1206" evidence="3">
    <location>
        <begin position="140"/>
        <end position="204"/>
    </location>
</feature>
<accession>A0ABP7AFW7</accession>
<evidence type="ECO:0000313" key="5">
    <source>
        <dbReference type="Proteomes" id="UP001501697"/>
    </source>
</evidence>
<proteinExistence type="predicted"/>
<organism evidence="4 5">
    <name type="scientific">Microbacterium awajiense</name>
    <dbReference type="NCBI Taxonomy" id="415214"/>
    <lineage>
        <taxon>Bacteria</taxon>
        <taxon>Bacillati</taxon>
        <taxon>Actinomycetota</taxon>
        <taxon>Actinomycetes</taxon>
        <taxon>Micrococcales</taxon>
        <taxon>Microbacteriaceae</taxon>
        <taxon>Microbacterium</taxon>
    </lineage>
</organism>
<feature type="transmembrane region" description="Helical" evidence="2">
    <location>
        <begin position="271"/>
        <end position="292"/>
    </location>
</feature>
<evidence type="ECO:0000259" key="3">
    <source>
        <dbReference type="Pfam" id="PF06724"/>
    </source>
</evidence>
<feature type="transmembrane region" description="Helical" evidence="2">
    <location>
        <begin position="179"/>
        <end position="200"/>
    </location>
</feature>
<gene>
    <name evidence="4" type="ORF">GCM10022200_12610</name>
</gene>
<name>A0ABP7AFW7_9MICO</name>
<dbReference type="Pfam" id="PF06724">
    <property type="entry name" value="DUF1206"/>
    <property type="match status" value="3"/>
</dbReference>
<feature type="transmembrane region" description="Helical" evidence="2">
    <location>
        <begin position="230"/>
        <end position="251"/>
    </location>
</feature>
<feature type="region of interest" description="Disordered" evidence="1">
    <location>
        <begin position="1"/>
        <end position="34"/>
    </location>
</feature>